<name>A0A3A1NF16_9FLAO</name>
<evidence type="ECO:0000259" key="3">
    <source>
        <dbReference type="Pfam" id="PF12508"/>
    </source>
</evidence>
<gene>
    <name evidence="4" type="primary">traM</name>
    <name evidence="4" type="ORF">D2V08_01325</name>
</gene>
<keyword evidence="5" id="KW-1185">Reference proteome</keyword>
<dbReference type="OrthoDB" id="1409065at2"/>
<evidence type="ECO:0000313" key="4">
    <source>
        <dbReference type="EMBL" id="RIV37529.1"/>
    </source>
</evidence>
<feature type="compositionally biased region" description="Basic and acidic residues" evidence="1">
    <location>
        <begin position="133"/>
        <end position="144"/>
    </location>
</feature>
<organism evidence="4 5">
    <name type="scientific">Flagellimonas lutimaris</name>
    <dbReference type="NCBI Taxonomy" id="475082"/>
    <lineage>
        <taxon>Bacteria</taxon>
        <taxon>Pseudomonadati</taxon>
        <taxon>Bacteroidota</taxon>
        <taxon>Flavobacteriia</taxon>
        <taxon>Flavobacteriales</taxon>
        <taxon>Flavobacteriaceae</taxon>
        <taxon>Flagellimonas</taxon>
    </lineage>
</organism>
<dbReference type="Pfam" id="PF12508">
    <property type="entry name" value="Transposon_TraM"/>
    <property type="match status" value="1"/>
</dbReference>
<keyword evidence="2" id="KW-0472">Membrane</keyword>
<feature type="region of interest" description="Disordered" evidence="1">
    <location>
        <begin position="34"/>
        <end position="54"/>
    </location>
</feature>
<feature type="transmembrane region" description="Helical" evidence="2">
    <location>
        <begin position="9"/>
        <end position="27"/>
    </location>
</feature>
<sequence>MMKLDRNKLLFIGLLISICGFIILYALQMSETSKDKEVSQPKVPELTEEPEEYRSKLEAVDAIKEERDRTKPSLYGEEYIDSTGIYDPELHEKQRQRIVDSIYKEGRIDYGAGTYRKPKSRTQPKWDNQTKSPDPKPKPKPVDFSKAHTAFFGSEVLQRDSVHPPVAIRAVVNGEQKVRAKNRLELRLKEDMDINGRHFTRNTLLYGFVSFRANRVFVAIDHIGQHSVSLKAYDIMDGKEGIYVENSYREEAKREVLDNAVQDIRLPGMPQLGGIKQVFRRSNRTVRVTVHDGYQLILKSENQNL</sequence>
<proteinExistence type="predicted"/>
<dbReference type="InterPro" id="IPR055407">
    <property type="entry name" value="TraM_C"/>
</dbReference>
<protein>
    <submittedName>
        <fullName evidence="4">Conjugative transposon protein TraM</fullName>
    </submittedName>
</protein>
<evidence type="ECO:0000256" key="1">
    <source>
        <dbReference type="SAM" id="MobiDB-lite"/>
    </source>
</evidence>
<feature type="region of interest" description="Disordered" evidence="1">
    <location>
        <begin position="112"/>
        <end position="144"/>
    </location>
</feature>
<comment type="caution">
    <text evidence="4">The sequence shown here is derived from an EMBL/GenBank/DDBJ whole genome shotgun (WGS) entry which is preliminary data.</text>
</comment>
<accession>A0A3A1NF16</accession>
<keyword evidence="2" id="KW-1133">Transmembrane helix</keyword>
<dbReference type="RefSeq" id="WP_119606346.1">
    <property type="nucleotide sequence ID" value="NZ_QXFH01000023.1"/>
</dbReference>
<evidence type="ECO:0000256" key="2">
    <source>
        <dbReference type="SAM" id="Phobius"/>
    </source>
</evidence>
<keyword evidence="2" id="KW-0812">Transmembrane</keyword>
<feature type="domain" description="Conjugative transposon TraM C-terminal" evidence="3">
    <location>
        <begin position="168"/>
        <end position="299"/>
    </location>
</feature>
<reference evidence="4 5" key="1">
    <citation type="submission" date="2018-08" db="EMBL/GenBank/DDBJ databases">
        <title>Proposal of Muricauda 72 sp.nov. and Muricauda NH166 sp.nov., isolated from seawater.</title>
        <authorList>
            <person name="Cheng H."/>
            <person name="Wu Y.-H."/>
            <person name="Guo L.-L."/>
            <person name="Xu X.-W."/>
        </authorList>
    </citation>
    <scope>NUCLEOTIDE SEQUENCE [LARGE SCALE GENOMIC DNA]</scope>
    <source>
        <strain evidence="4 5">KCTC 22173</strain>
    </source>
</reference>
<dbReference type="Proteomes" id="UP000266067">
    <property type="component" value="Unassembled WGS sequence"/>
</dbReference>
<dbReference type="EMBL" id="QXFH01000023">
    <property type="protein sequence ID" value="RIV37529.1"/>
    <property type="molecule type" value="Genomic_DNA"/>
</dbReference>
<evidence type="ECO:0000313" key="5">
    <source>
        <dbReference type="Proteomes" id="UP000266067"/>
    </source>
</evidence>
<dbReference type="AlphaFoldDB" id="A0A3A1NF16"/>